<dbReference type="Pfam" id="PF10615">
    <property type="entry name" value="DUF2470"/>
    <property type="match status" value="1"/>
</dbReference>
<dbReference type="InterPro" id="IPR055343">
    <property type="entry name" value="CREG_beta-barrel"/>
</dbReference>
<dbReference type="GO" id="GO:0005737">
    <property type="term" value="C:cytoplasm"/>
    <property type="evidence" value="ECO:0007669"/>
    <property type="project" value="UniProtKB-ARBA"/>
</dbReference>
<dbReference type="RefSeq" id="WP_133769719.1">
    <property type="nucleotide sequence ID" value="NZ_SNZR01000011.1"/>
</dbReference>
<dbReference type="SUPFAM" id="SSF50475">
    <property type="entry name" value="FMN-binding split barrel"/>
    <property type="match status" value="1"/>
</dbReference>
<evidence type="ECO:0000313" key="4">
    <source>
        <dbReference type="EMBL" id="TDR94862.1"/>
    </source>
</evidence>
<dbReference type="PANTHER" id="PTHR13343">
    <property type="entry name" value="CREG1 PROTEIN"/>
    <property type="match status" value="1"/>
</dbReference>
<accession>A0A4R7C9X8</accession>
<dbReference type="AlphaFoldDB" id="A0A4R7C9X8"/>
<sequence length="266" mass="27979">MSKEAGSPAITPRGVELGGSAPADFDPVAVSRETLRRGRTAALATLDPQSGYPLATLINIATDVDGTPIFLASTLSLHTRNIDADPRASVLFATLGKGDPMAASARVSVVGKAVRTDDPRVRRRFLARHPKAALYADFPDFSFFRLAVESIHPNGGFARAAQGPLTDVLLDLAGAEALIEAESGAVEHMNADHADALSLYATALLGQAPGPWRASGVDPEGMDLVCGQETARLLFPEPVRDPGALRRSLVALAGKARGKTENEPLR</sequence>
<evidence type="ECO:0000259" key="2">
    <source>
        <dbReference type="Pfam" id="PF10615"/>
    </source>
</evidence>
<name>A0A4R7C9X8_9HYPH</name>
<dbReference type="InterPro" id="IPR012349">
    <property type="entry name" value="Split_barrel_FMN-bd"/>
</dbReference>
<dbReference type="Gene3D" id="3.20.180.10">
    <property type="entry name" value="PNP-oxidase-like"/>
    <property type="match status" value="1"/>
</dbReference>
<evidence type="ECO:0000256" key="1">
    <source>
        <dbReference type="SAM" id="MobiDB-lite"/>
    </source>
</evidence>
<dbReference type="OrthoDB" id="9814594at2"/>
<dbReference type="EMBL" id="SNZR01000011">
    <property type="protein sequence ID" value="TDR94862.1"/>
    <property type="molecule type" value="Genomic_DNA"/>
</dbReference>
<keyword evidence="5" id="KW-1185">Reference proteome</keyword>
<dbReference type="Proteomes" id="UP000295122">
    <property type="component" value="Unassembled WGS sequence"/>
</dbReference>
<dbReference type="Pfam" id="PF13883">
    <property type="entry name" value="CREG_beta-barrel"/>
    <property type="match status" value="1"/>
</dbReference>
<dbReference type="Gene3D" id="2.30.110.10">
    <property type="entry name" value="Electron Transport, Fmn-binding Protein, Chain A"/>
    <property type="match status" value="1"/>
</dbReference>
<feature type="region of interest" description="Disordered" evidence="1">
    <location>
        <begin position="1"/>
        <end position="23"/>
    </location>
</feature>
<dbReference type="InterPro" id="IPR037119">
    <property type="entry name" value="Haem_oxidase_HugZ-like_sf"/>
</dbReference>
<dbReference type="PANTHER" id="PTHR13343:SF17">
    <property type="entry name" value="CELLULAR REPRESSOR OF E1A-STIMULATED GENES, ISOFORM A"/>
    <property type="match status" value="1"/>
</dbReference>
<dbReference type="InterPro" id="IPR019595">
    <property type="entry name" value="DUF2470"/>
</dbReference>
<comment type="caution">
    <text evidence="4">The sequence shown here is derived from an EMBL/GenBank/DDBJ whole genome shotgun (WGS) entry which is preliminary data.</text>
</comment>
<proteinExistence type="predicted"/>
<evidence type="ECO:0000313" key="5">
    <source>
        <dbReference type="Proteomes" id="UP000295122"/>
    </source>
</evidence>
<feature type="domain" description="DUF2470" evidence="2">
    <location>
        <begin position="183"/>
        <end position="252"/>
    </location>
</feature>
<reference evidence="4 5" key="1">
    <citation type="submission" date="2019-03" db="EMBL/GenBank/DDBJ databases">
        <title>Genomic Encyclopedia of Type Strains, Phase IV (KMG-IV): sequencing the most valuable type-strain genomes for metagenomic binning, comparative biology and taxonomic classification.</title>
        <authorList>
            <person name="Goeker M."/>
        </authorList>
    </citation>
    <scope>NUCLEOTIDE SEQUENCE [LARGE SCALE GENOMIC DNA]</scope>
    <source>
        <strain evidence="4 5">DSM 25903</strain>
    </source>
</reference>
<organism evidence="4 5">
    <name type="scientific">Enterovirga rhinocerotis</name>
    <dbReference type="NCBI Taxonomy" id="1339210"/>
    <lineage>
        <taxon>Bacteria</taxon>
        <taxon>Pseudomonadati</taxon>
        <taxon>Pseudomonadota</taxon>
        <taxon>Alphaproteobacteria</taxon>
        <taxon>Hyphomicrobiales</taxon>
        <taxon>Methylobacteriaceae</taxon>
        <taxon>Enterovirga</taxon>
    </lineage>
</organism>
<protein>
    <submittedName>
        <fullName evidence="4">Uncharacterized protein</fullName>
    </submittedName>
</protein>
<feature type="domain" description="CREG-like beta-barrel" evidence="3">
    <location>
        <begin position="28"/>
        <end position="160"/>
    </location>
</feature>
<gene>
    <name evidence="4" type="ORF">EV668_2153</name>
</gene>
<evidence type="ECO:0000259" key="3">
    <source>
        <dbReference type="Pfam" id="PF13883"/>
    </source>
</evidence>